<dbReference type="CDD" id="cd08070">
    <property type="entry name" value="MPN_like"/>
    <property type="match status" value="1"/>
</dbReference>
<comment type="caution">
    <text evidence="7">The sequence shown here is derived from an EMBL/GenBank/DDBJ whole genome shotgun (WGS) entry which is preliminary data.</text>
</comment>
<keyword evidence="5" id="KW-0482">Metalloprotease</keyword>
<proteinExistence type="predicted"/>
<dbReference type="Proteomes" id="UP000276634">
    <property type="component" value="Unassembled WGS sequence"/>
</dbReference>
<name>A0A3N1Y8D6_9GAMM</name>
<sequence>MGMSVLRLPGHLRARIAAWAARAHPEEACGLLVGRQAGGCTEVVRVVRAANLDRARARDRYELDPEDFLRTDAEARAEGLAVVGVWHSHPDHPARPSETDRARAWPGWSYVIVAVTAAGAGELRSWRLGAGRAFEEEEVRP</sequence>
<evidence type="ECO:0000313" key="7">
    <source>
        <dbReference type="EMBL" id="ROR34758.1"/>
    </source>
</evidence>
<keyword evidence="4" id="KW-0862">Zinc</keyword>
<dbReference type="Pfam" id="PF14464">
    <property type="entry name" value="Prok-JAB"/>
    <property type="match status" value="1"/>
</dbReference>
<dbReference type="GO" id="GO:0008235">
    <property type="term" value="F:metalloexopeptidase activity"/>
    <property type="evidence" value="ECO:0007669"/>
    <property type="project" value="TreeGrafter"/>
</dbReference>
<dbReference type="Gene3D" id="3.40.140.10">
    <property type="entry name" value="Cytidine Deaminase, domain 2"/>
    <property type="match status" value="1"/>
</dbReference>
<evidence type="ECO:0000256" key="4">
    <source>
        <dbReference type="ARBA" id="ARBA00022833"/>
    </source>
</evidence>
<dbReference type="EMBL" id="RJVI01000001">
    <property type="protein sequence ID" value="ROR34758.1"/>
    <property type="molecule type" value="Genomic_DNA"/>
</dbReference>
<evidence type="ECO:0000256" key="3">
    <source>
        <dbReference type="ARBA" id="ARBA00022801"/>
    </source>
</evidence>
<keyword evidence="8" id="KW-1185">Reference proteome</keyword>
<organism evidence="7 8">
    <name type="scientific">Inmirania thermothiophila</name>
    <dbReference type="NCBI Taxonomy" id="1750597"/>
    <lineage>
        <taxon>Bacteria</taxon>
        <taxon>Pseudomonadati</taxon>
        <taxon>Pseudomonadota</taxon>
        <taxon>Gammaproteobacteria</taxon>
        <taxon>Chromatiales</taxon>
        <taxon>Ectothiorhodospiraceae</taxon>
        <taxon>Inmirania</taxon>
    </lineage>
</organism>
<keyword evidence="7" id="KW-0647">Proteasome</keyword>
<dbReference type="PANTHER" id="PTHR34858">
    <property type="entry name" value="CYSO-CYSTEINE PEPTIDASE"/>
    <property type="match status" value="1"/>
</dbReference>
<dbReference type="PROSITE" id="PS50249">
    <property type="entry name" value="MPN"/>
    <property type="match status" value="1"/>
</dbReference>
<protein>
    <submittedName>
        <fullName evidence="7">Proteasome lid subunit RPN8/RPN11</fullName>
    </submittedName>
</protein>
<dbReference type="FunFam" id="3.40.140.10:FF:000085">
    <property type="entry name" value="Mov34/MPN/PAD-1 family protein"/>
    <property type="match status" value="1"/>
</dbReference>
<dbReference type="GO" id="GO:0000502">
    <property type="term" value="C:proteasome complex"/>
    <property type="evidence" value="ECO:0007669"/>
    <property type="project" value="UniProtKB-KW"/>
</dbReference>
<dbReference type="PANTHER" id="PTHR34858:SF1">
    <property type="entry name" value="CYSO-CYSTEINE PEPTIDASE"/>
    <property type="match status" value="1"/>
</dbReference>
<evidence type="ECO:0000259" key="6">
    <source>
        <dbReference type="PROSITE" id="PS50249"/>
    </source>
</evidence>
<evidence type="ECO:0000313" key="8">
    <source>
        <dbReference type="Proteomes" id="UP000276634"/>
    </source>
</evidence>
<keyword evidence="1" id="KW-0645">Protease</keyword>
<dbReference type="InterPro" id="IPR000555">
    <property type="entry name" value="JAMM/MPN+_dom"/>
</dbReference>
<feature type="domain" description="MPN" evidence="6">
    <location>
        <begin position="5"/>
        <end position="132"/>
    </location>
</feature>
<dbReference type="InterPro" id="IPR051929">
    <property type="entry name" value="VirAsm_ModProt"/>
</dbReference>
<evidence type="ECO:0000256" key="2">
    <source>
        <dbReference type="ARBA" id="ARBA00022723"/>
    </source>
</evidence>
<evidence type="ECO:0000256" key="1">
    <source>
        <dbReference type="ARBA" id="ARBA00022670"/>
    </source>
</evidence>
<gene>
    <name evidence="7" type="ORF">EDC57_0662</name>
</gene>
<evidence type="ECO:0000256" key="5">
    <source>
        <dbReference type="ARBA" id="ARBA00023049"/>
    </source>
</evidence>
<dbReference type="SUPFAM" id="SSF102712">
    <property type="entry name" value="JAB1/MPN domain"/>
    <property type="match status" value="1"/>
</dbReference>
<keyword evidence="2" id="KW-0479">Metal-binding</keyword>
<dbReference type="InterPro" id="IPR028090">
    <property type="entry name" value="JAB_dom_prok"/>
</dbReference>
<dbReference type="InterPro" id="IPR037518">
    <property type="entry name" value="MPN"/>
</dbReference>
<reference evidence="7 8" key="1">
    <citation type="submission" date="2018-11" db="EMBL/GenBank/DDBJ databases">
        <title>Genomic Encyclopedia of Type Strains, Phase IV (KMG-IV): sequencing the most valuable type-strain genomes for metagenomic binning, comparative biology and taxonomic classification.</title>
        <authorList>
            <person name="Goeker M."/>
        </authorList>
    </citation>
    <scope>NUCLEOTIDE SEQUENCE [LARGE SCALE GENOMIC DNA]</scope>
    <source>
        <strain evidence="7 8">DSM 100275</strain>
    </source>
</reference>
<dbReference type="GO" id="GO:0008270">
    <property type="term" value="F:zinc ion binding"/>
    <property type="evidence" value="ECO:0007669"/>
    <property type="project" value="TreeGrafter"/>
</dbReference>
<keyword evidence="3" id="KW-0378">Hydrolase</keyword>
<dbReference type="GO" id="GO:0006508">
    <property type="term" value="P:proteolysis"/>
    <property type="evidence" value="ECO:0007669"/>
    <property type="project" value="UniProtKB-KW"/>
</dbReference>
<dbReference type="AlphaFoldDB" id="A0A3N1Y8D6"/>
<dbReference type="SMART" id="SM00232">
    <property type="entry name" value="JAB_MPN"/>
    <property type="match status" value="1"/>
</dbReference>
<accession>A0A3N1Y8D6</accession>